<name>A0AB94IAA4_9GAMM</name>
<protein>
    <submittedName>
        <fullName evidence="1">XRE family transcriptional regulator</fullName>
    </submittedName>
</protein>
<evidence type="ECO:0000313" key="1">
    <source>
        <dbReference type="EMBL" id="TEA26311.1"/>
    </source>
</evidence>
<dbReference type="AlphaFoldDB" id="A0AB94IAA4"/>
<gene>
    <name evidence="1" type="ORF">O970_09335</name>
</gene>
<dbReference type="RefSeq" id="WP_065573937.1">
    <property type="nucleotide sequence ID" value="NZ_AWGA01000118.1"/>
</dbReference>
<reference evidence="1 2" key="1">
    <citation type="journal article" date="2014" name="Appl. Environ. Microbiol.">
        <title>Genomic features of a bumble bee symbiont reflect its host environment.</title>
        <authorList>
            <person name="Martinson V.G."/>
            <person name="Magoc T."/>
            <person name="Koch H."/>
            <person name="Salzberg S.L."/>
            <person name="Moran N.A."/>
        </authorList>
    </citation>
    <scope>NUCLEOTIDE SEQUENCE [LARGE SCALE GENOMIC DNA]</scope>
    <source>
        <strain evidence="1 2">Bimp</strain>
    </source>
</reference>
<dbReference type="InterPro" id="IPR001387">
    <property type="entry name" value="Cro/C1-type_HTH"/>
</dbReference>
<keyword evidence="2" id="KW-1185">Reference proteome</keyword>
<accession>A0AB94IAA4</accession>
<dbReference type="EMBL" id="AWGA01000118">
    <property type="protein sequence ID" value="TEA26311.1"/>
    <property type="molecule type" value="Genomic_DNA"/>
</dbReference>
<dbReference type="GO" id="GO:0003677">
    <property type="term" value="F:DNA binding"/>
    <property type="evidence" value="ECO:0007669"/>
    <property type="project" value="InterPro"/>
</dbReference>
<proteinExistence type="predicted"/>
<dbReference type="Proteomes" id="UP000506160">
    <property type="component" value="Unassembled WGS sequence"/>
</dbReference>
<evidence type="ECO:0000313" key="2">
    <source>
        <dbReference type="Proteomes" id="UP000506160"/>
    </source>
</evidence>
<sequence>MALTEFGKVVRKARIDTGYTLLTMSKELKTTPAYLSGLETGLKKIPKNWVEKIEDFFKSKNHEIVNLQALADVSNETVTISDLPLQQQMLIAGFARSPFTAEELRRFADLLETINKNKE</sequence>
<dbReference type="SUPFAM" id="SSF47413">
    <property type="entry name" value="lambda repressor-like DNA-binding domains"/>
    <property type="match status" value="1"/>
</dbReference>
<comment type="caution">
    <text evidence="1">The sequence shown here is derived from an EMBL/GenBank/DDBJ whole genome shotgun (WGS) entry which is preliminary data.</text>
</comment>
<organism evidence="1 2">
    <name type="scientific">Candidatus Schmidhempelia bombi str. Bimp</name>
    <dbReference type="NCBI Taxonomy" id="1387197"/>
    <lineage>
        <taxon>Bacteria</taxon>
        <taxon>Pseudomonadati</taxon>
        <taxon>Pseudomonadota</taxon>
        <taxon>Gammaproteobacteria</taxon>
        <taxon>Orbales</taxon>
        <taxon>Orbaceae</taxon>
        <taxon>Candidatus Schmidhempelia</taxon>
    </lineage>
</organism>
<dbReference type="InterPro" id="IPR010982">
    <property type="entry name" value="Lambda_DNA-bd_dom_sf"/>
</dbReference>
<dbReference type="CDD" id="cd00093">
    <property type="entry name" value="HTH_XRE"/>
    <property type="match status" value="1"/>
</dbReference>
<dbReference type="Gene3D" id="1.10.260.40">
    <property type="entry name" value="lambda repressor-like DNA-binding domains"/>
    <property type="match status" value="1"/>
</dbReference>